<dbReference type="InterPro" id="IPR035899">
    <property type="entry name" value="DBL_dom_sf"/>
</dbReference>
<accession>A0AAD6V095</accession>
<evidence type="ECO:0000313" key="2">
    <source>
        <dbReference type="Proteomes" id="UP001219525"/>
    </source>
</evidence>
<sequence>MQNFAWTPLHIGKNNVSSTISLRPKSSATGVETEYFAVRRQSEFHALSEWWLVTDGSDYNGAPHDVLPRPIYQNTERSLARKANHALEQKVAAAWSRSNLPPPELDTIFRGIEAVYKANRSLLAKLKEIGTSPSSPKALGDLLMRWIDDHETPYTIYCTRLVLTTGSQSSRIHAFLLSCPAFHDGTCPVDPVCGWQIPLTPRRVQCTSPRPFAARHTSRVHGAARQPRCMLQARRDKYRVLRGAKSETDGLGCTLPASLNARRSPAASPMRADRRTCHVSIVWEPIAYLSRVVEEMCRAVAMAFMGLTSRESFTGVYAPLCPVRSREVARNFHPPADATDHSRHFA</sequence>
<dbReference type="Gene3D" id="1.20.900.10">
    <property type="entry name" value="Dbl homology (DH) domain"/>
    <property type="match status" value="1"/>
</dbReference>
<dbReference type="Proteomes" id="UP001219525">
    <property type="component" value="Unassembled WGS sequence"/>
</dbReference>
<gene>
    <name evidence="1" type="ORF">GGX14DRAFT_573302</name>
</gene>
<protein>
    <submittedName>
        <fullName evidence="1">Uncharacterized protein</fullName>
    </submittedName>
</protein>
<keyword evidence="2" id="KW-1185">Reference proteome</keyword>
<dbReference type="EMBL" id="JARJCW010000071">
    <property type="protein sequence ID" value="KAJ7198861.1"/>
    <property type="molecule type" value="Genomic_DNA"/>
</dbReference>
<comment type="caution">
    <text evidence="1">The sequence shown here is derived from an EMBL/GenBank/DDBJ whole genome shotgun (WGS) entry which is preliminary data.</text>
</comment>
<evidence type="ECO:0000313" key="1">
    <source>
        <dbReference type="EMBL" id="KAJ7198861.1"/>
    </source>
</evidence>
<dbReference type="SUPFAM" id="SSF48065">
    <property type="entry name" value="DBL homology domain (DH-domain)"/>
    <property type="match status" value="1"/>
</dbReference>
<name>A0AAD6V095_9AGAR</name>
<organism evidence="1 2">
    <name type="scientific">Mycena pura</name>
    <dbReference type="NCBI Taxonomy" id="153505"/>
    <lineage>
        <taxon>Eukaryota</taxon>
        <taxon>Fungi</taxon>
        <taxon>Dikarya</taxon>
        <taxon>Basidiomycota</taxon>
        <taxon>Agaricomycotina</taxon>
        <taxon>Agaricomycetes</taxon>
        <taxon>Agaricomycetidae</taxon>
        <taxon>Agaricales</taxon>
        <taxon>Marasmiineae</taxon>
        <taxon>Mycenaceae</taxon>
        <taxon>Mycena</taxon>
    </lineage>
</organism>
<dbReference type="AlphaFoldDB" id="A0AAD6V095"/>
<reference evidence="1" key="1">
    <citation type="submission" date="2023-03" db="EMBL/GenBank/DDBJ databases">
        <title>Massive genome expansion in bonnet fungi (Mycena s.s.) driven by repeated elements and novel gene families across ecological guilds.</title>
        <authorList>
            <consortium name="Lawrence Berkeley National Laboratory"/>
            <person name="Harder C.B."/>
            <person name="Miyauchi S."/>
            <person name="Viragh M."/>
            <person name="Kuo A."/>
            <person name="Thoen E."/>
            <person name="Andreopoulos B."/>
            <person name="Lu D."/>
            <person name="Skrede I."/>
            <person name="Drula E."/>
            <person name="Henrissat B."/>
            <person name="Morin E."/>
            <person name="Kohler A."/>
            <person name="Barry K."/>
            <person name="LaButti K."/>
            <person name="Morin E."/>
            <person name="Salamov A."/>
            <person name="Lipzen A."/>
            <person name="Mereny Z."/>
            <person name="Hegedus B."/>
            <person name="Baldrian P."/>
            <person name="Stursova M."/>
            <person name="Weitz H."/>
            <person name="Taylor A."/>
            <person name="Grigoriev I.V."/>
            <person name="Nagy L.G."/>
            <person name="Martin F."/>
            <person name="Kauserud H."/>
        </authorList>
    </citation>
    <scope>NUCLEOTIDE SEQUENCE</scope>
    <source>
        <strain evidence="1">9144</strain>
    </source>
</reference>
<proteinExistence type="predicted"/>